<evidence type="ECO:0000313" key="1">
    <source>
        <dbReference type="EMBL" id="MPM12159.1"/>
    </source>
</evidence>
<dbReference type="AlphaFoldDB" id="A0A644X7V7"/>
<name>A0A644X7V7_9ZZZZ</name>
<organism evidence="1">
    <name type="scientific">bioreactor metagenome</name>
    <dbReference type="NCBI Taxonomy" id="1076179"/>
    <lineage>
        <taxon>unclassified sequences</taxon>
        <taxon>metagenomes</taxon>
        <taxon>ecological metagenomes</taxon>
    </lineage>
</organism>
<sequence>MFAEIVVSLIEIKQSDRFHHLSDRSDIERHFRLGPCRCRFGDFNSSSDHFRNGVTGLLQFVGIRTKSICRDELRTGFDVLPMNPAQQLGIFQIQRFRILACFHPVCLEHRTHRSIEEKQFFADLFSDIHYFLSPLA</sequence>
<comment type="caution">
    <text evidence="1">The sequence shown here is derived from an EMBL/GenBank/DDBJ whole genome shotgun (WGS) entry which is preliminary data.</text>
</comment>
<proteinExistence type="predicted"/>
<protein>
    <submittedName>
        <fullName evidence="1">Uncharacterized protein</fullName>
    </submittedName>
</protein>
<accession>A0A644X7V7</accession>
<reference evidence="1" key="1">
    <citation type="submission" date="2019-08" db="EMBL/GenBank/DDBJ databases">
        <authorList>
            <person name="Kucharzyk K."/>
            <person name="Murdoch R.W."/>
            <person name="Higgins S."/>
            <person name="Loffler F."/>
        </authorList>
    </citation>
    <scope>NUCLEOTIDE SEQUENCE</scope>
</reference>
<gene>
    <name evidence="1" type="ORF">SDC9_58511</name>
</gene>
<dbReference type="EMBL" id="VSSQ01001930">
    <property type="protein sequence ID" value="MPM12159.1"/>
    <property type="molecule type" value="Genomic_DNA"/>
</dbReference>